<accession>A0ABM5GMJ3</accession>
<feature type="transmembrane region" description="Helical" evidence="1">
    <location>
        <begin position="38"/>
        <end position="59"/>
    </location>
</feature>
<sequence>MYDRKLLLSGKRSIQRLLLTCLAMGYSLTVFVRELPGWFIFSGVFLPVTLLLLLLIAYFRMKLKEVNKELSLANNPTEAILEYYAKCEKLKTSKRKPRSS</sequence>
<keyword evidence="1" id="KW-1133">Transmembrane helix</keyword>
<organism evidence="2 3">
    <name type="scientific">Pogona vitticeps</name>
    <name type="common">central bearded dragon</name>
    <dbReference type="NCBI Taxonomy" id="103695"/>
    <lineage>
        <taxon>Eukaryota</taxon>
        <taxon>Metazoa</taxon>
        <taxon>Chordata</taxon>
        <taxon>Craniata</taxon>
        <taxon>Vertebrata</taxon>
        <taxon>Euteleostomi</taxon>
        <taxon>Lepidosauria</taxon>
        <taxon>Squamata</taxon>
        <taxon>Bifurcata</taxon>
        <taxon>Unidentata</taxon>
        <taxon>Episquamata</taxon>
        <taxon>Toxicofera</taxon>
        <taxon>Iguania</taxon>
        <taxon>Acrodonta</taxon>
        <taxon>Agamidae</taxon>
        <taxon>Amphibolurinae</taxon>
        <taxon>Pogona</taxon>
    </lineage>
</organism>
<dbReference type="Proteomes" id="UP001652642">
    <property type="component" value="Chromosome 1"/>
</dbReference>
<proteinExistence type="predicted"/>
<name>A0ABM5GMJ3_9SAUR</name>
<keyword evidence="2" id="KW-1185">Reference proteome</keyword>
<feature type="transmembrane region" description="Helical" evidence="1">
    <location>
        <begin position="14"/>
        <end position="32"/>
    </location>
</feature>
<evidence type="ECO:0000313" key="2">
    <source>
        <dbReference type="Proteomes" id="UP001652642"/>
    </source>
</evidence>
<keyword evidence="1" id="KW-0472">Membrane</keyword>
<evidence type="ECO:0000256" key="1">
    <source>
        <dbReference type="SAM" id="Phobius"/>
    </source>
</evidence>
<evidence type="ECO:0000313" key="3">
    <source>
        <dbReference type="RefSeq" id="XP_072858875.1"/>
    </source>
</evidence>
<gene>
    <name evidence="3" type="primary">SMLR1</name>
</gene>
<keyword evidence="1" id="KW-0812">Transmembrane</keyword>
<dbReference type="RefSeq" id="XP_072858875.1">
    <property type="nucleotide sequence ID" value="XM_073002774.1"/>
</dbReference>
<protein>
    <submittedName>
        <fullName evidence="3">Small leucine-rich protein 1</fullName>
    </submittedName>
</protein>
<dbReference type="GeneID" id="140708029"/>
<reference evidence="3" key="2">
    <citation type="submission" date="2025-08" db="UniProtKB">
        <authorList>
            <consortium name="RefSeq"/>
        </authorList>
    </citation>
    <scope>IDENTIFICATION</scope>
</reference>
<reference evidence="2" key="1">
    <citation type="submission" date="2025-05" db="UniProtKB">
        <authorList>
            <consortium name="RefSeq"/>
        </authorList>
    </citation>
    <scope>NUCLEOTIDE SEQUENCE [LARGE SCALE GENOMIC DNA]</scope>
</reference>